<proteinExistence type="predicted"/>
<comment type="caution">
    <text evidence="1">The sequence shown here is derived from an EMBL/GenBank/DDBJ whole genome shotgun (WGS) entry which is preliminary data.</text>
</comment>
<evidence type="ECO:0008006" key="3">
    <source>
        <dbReference type="Google" id="ProtNLM"/>
    </source>
</evidence>
<gene>
    <name evidence="1" type="ORF">M231_03684</name>
</gene>
<dbReference type="EMBL" id="SDIL01000037">
    <property type="protein sequence ID" value="RXK39060.1"/>
    <property type="molecule type" value="Genomic_DNA"/>
</dbReference>
<name>A0A4Q1BMV1_TREME</name>
<dbReference type="OrthoDB" id="2599942at2759"/>
<dbReference type="AlphaFoldDB" id="A0A4Q1BMV1"/>
<evidence type="ECO:0000313" key="1">
    <source>
        <dbReference type="EMBL" id="RXK39060.1"/>
    </source>
</evidence>
<dbReference type="InParanoid" id="A0A4Q1BMV1"/>
<dbReference type="VEuPathDB" id="FungiDB:TREMEDRAFT_66358"/>
<dbReference type="Proteomes" id="UP000289152">
    <property type="component" value="Unassembled WGS sequence"/>
</dbReference>
<accession>A0A4Q1BMV1</accession>
<sequence>MSPSDSEEDRPTTRRRVTLTSSDNYKEWERSILSRLIQKDLDEVVEVDAVVPSGPATDQKAWMRKDRKAWAAIDESLGSAVHNVLPPHLLDIHTTSPTGLLAKSLLDYLRATYSAARATRKAELYRIIWRTDINETDPMTSISLM</sequence>
<reference evidence="1 2" key="1">
    <citation type="submission" date="2016-06" db="EMBL/GenBank/DDBJ databases">
        <title>Evolution of pathogenesis and genome organization in the Tremellales.</title>
        <authorList>
            <person name="Cuomo C."/>
            <person name="Litvintseva A."/>
            <person name="Heitman J."/>
            <person name="Chen Y."/>
            <person name="Sun S."/>
            <person name="Springer D."/>
            <person name="Dromer F."/>
            <person name="Young S."/>
            <person name="Zeng Q."/>
            <person name="Chapman S."/>
            <person name="Gujja S."/>
            <person name="Saif S."/>
            <person name="Birren B."/>
        </authorList>
    </citation>
    <scope>NUCLEOTIDE SEQUENCE [LARGE SCALE GENOMIC DNA]</scope>
    <source>
        <strain evidence="1 2">ATCC 28783</strain>
    </source>
</reference>
<keyword evidence="2" id="KW-1185">Reference proteome</keyword>
<evidence type="ECO:0000313" key="2">
    <source>
        <dbReference type="Proteomes" id="UP000289152"/>
    </source>
</evidence>
<protein>
    <recommendedName>
        <fullName evidence="3">DUF4219 domain-containing protein</fullName>
    </recommendedName>
</protein>
<organism evidence="1 2">
    <name type="scientific">Tremella mesenterica</name>
    <name type="common">Jelly fungus</name>
    <dbReference type="NCBI Taxonomy" id="5217"/>
    <lineage>
        <taxon>Eukaryota</taxon>
        <taxon>Fungi</taxon>
        <taxon>Dikarya</taxon>
        <taxon>Basidiomycota</taxon>
        <taxon>Agaricomycotina</taxon>
        <taxon>Tremellomycetes</taxon>
        <taxon>Tremellales</taxon>
        <taxon>Tremellaceae</taxon>
        <taxon>Tremella</taxon>
    </lineage>
</organism>